<feature type="region of interest" description="Disordered" evidence="1">
    <location>
        <begin position="41"/>
        <end position="61"/>
    </location>
</feature>
<name>B2ZCQ6_MELLI</name>
<sequence length="95" mass="10506">MLIMMGIPLRKIVLLSLIFGISIIPMMCEFSEDARDIQGFSRKSGSKLEEESDSSRDRQEKQAEAQKCTDISCTSHAQCGRQKCGECLLEGNCSG</sequence>
<dbReference type="EMBL" id="EU642476">
    <property type="protein sequence ID" value="ACD49695.1"/>
    <property type="molecule type" value="Genomic_DNA"/>
</dbReference>
<reference evidence="2" key="1">
    <citation type="journal article" date="2009" name="Mol. Biol. Evol.">
        <title>Diversity and evolution of effector loci in natural populations of the plant pathogen Melampsora lini.</title>
        <authorList>
            <person name="Barrett L.G."/>
            <person name="Thrall P.H."/>
            <person name="Dodds P.N."/>
            <person name="van der Merwe M."/>
            <person name="Linde C.C."/>
            <person name="Lawrence G.J."/>
            <person name="Burdon J.J."/>
        </authorList>
    </citation>
    <scope>NUCLEOTIDE SEQUENCE</scope>
</reference>
<dbReference type="AlphaFoldDB" id="B2ZCQ6"/>
<organism evidence="2">
    <name type="scientific">Melampsora lini</name>
    <name type="common">Rust fungus</name>
    <name type="synonym">Xyloma lini</name>
    <dbReference type="NCBI Taxonomy" id="5261"/>
    <lineage>
        <taxon>Eukaryota</taxon>
        <taxon>Fungi</taxon>
        <taxon>Dikarya</taxon>
        <taxon>Basidiomycota</taxon>
        <taxon>Pucciniomycotina</taxon>
        <taxon>Pucciniomycetes</taxon>
        <taxon>Pucciniales</taxon>
        <taxon>Melampsoraceae</taxon>
        <taxon>Melampsora</taxon>
    </lineage>
</organism>
<evidence type="ECO:0000313" key="2">
    <source>
        <dbReference type="EMBL" id="ACD49695.1"/>
    </source>
</evidence>
<proteinExistence type="predicted"/>
<accession>B2ZCQ6</accession>
<evidence type="ECO:0000256" key="1">
    <source>
        <dbReference type="SAM" id="MobiDB-lite"/>
    </source>
</evidence>
<protein>
    <submittedName>
        <fullName evidence="2">Avirulence protein AvrP4</fullName>
    </submittedName>
</protein>
<feature type="compositionally biased region" description="Basic and acidic residues" evidence="1">
    <location>
        <begin position="46"/>
        <end position="61"/>
    </location>
</feature>